<reference evidence="5 6" key="1">
    <citation type="submission" date="2016-10" db="EMBL/GenBank/DDBJ databases">
        <authorList>
            <person name="de Groot N.N."/>
        </authorList>
    </citation>
    <scope>NUCLEOTIDE SEQUENCE [LARGE SCALE GENOMIC DNA]</scope>
    <source>
        <strain evidence="5 6">DSM 9179</strain>
    </source>
</reference>
<dbReference type="EMBL" id="FOJI01000003">
    <property type="protein sequence ID" value="SEV99474.1"/>
    <property type="molecule type" value="Genomic_DNA"/>
</dbReference>
<dbReference type="InterPro" id="IPR010982">
    <property type="entry name" value="Lambda_DNA-bd_dom_sf"/>
</dbReference>
<organism evidence="5 6">
    <name type="scientific">[Clostridium] fimetarium</name>
    <dbReference type="NCBI Taxonomy" id="99656"/>
    <lineage>
        <taxon>Bacteria</taxon>
        <taxon>Bacillati</taxon>
        <taxon>Bacillota</taxon>
        <taxon>Clostridia</taxon>
        <taxon>Lachnospirales</taxon>
        <taxon>Lachnospiraceae</taxon>
    </lineage>
</organism>
<accession>A0A1I0NDV8</accession>
<dbReference type="RefSeq" id="WP_092451075.1">
    <property type="nucleotide sequence ID" value="NZ_FOJI01000003.1"/>
</dbReference>
<name>A0A1I0NDV8_9FIRM</name>
<dbReference type="Pfam" id="PF00356">
    <property type="entry name" value="LacI"/>
    <property type="match status" value="1"/>
</dbReference>
<proteinExistence type="predicted"/>
<keyword evidence="6" id="KW-1185">Reference proteome</keyword>
<dbReference type="PANTHER" id="PTHR30146">
    <property type="entry name" value="LACI-RELATED TRANSCRIPTIONAL REPRESSOR"/>
    <property type="match status" value="1"/>
</dbReference>
<dbReference type="GO" id="GO:0003700">
    <property type="term" value="F:DNA-binding transcription factor activity"/>
    <property type="evidence" value="ECO:0007669"/>
    <property type="project" value="TreeGrafter"/>
</dbReference>
<dbReference type="CDD" id="cd01392">
    <property type="entry name" value="HTH_LacI"/>
    <property type="match status" value="1"/>
</dbReference>
<dbReference type="Pfam" id="PF13377">
    <property type="entry name" value="Peripla_BP_3"/>
    <property type="match status" value="1"/>
</dbReference>
<keyword evidence="1" id="KW-0805">Transcription regulation</keyword>
<dbReference type="Gene3D" id="3.40.50.2300">
    <property type="match status" value="2"/>
</dbReference>
<dbReference type="PANTHER" id="PTHR30146:SF154">
    <property type="entry name" value="TRANSCRIPTION REGULATOR, MEMBER OF GALR FAMILY"/>
    <property type="match status" value="1"/>
</dbReference>
<evidence type="ECO:0000313" key="5">
    <source>
        <dbReference type="EMBL" id="SEV99474.1"/>
    </source>
</evidence>
<dbReference type="Proteomes" id="UP000199701">
    <property type="component" value="Unassembled WGS sequence"/>
</dbReference>
<evidence type="ECO:0000256" key="3">
    <source>
        <dbReference type="ARBA" id="ARBA00023163"/>
    </source>
</evidence>
<dbReference type="InterPro" id="IPR028082">
    <property type="entry name" value="Peripla_BP_I"/>
</dbReference>
<dbReference type="Gene3D" id="1.10.260.40">
    <property type="entry name" value="lambda repressor-like DNA-binding domains"/>
    <property type="match status" value="1"/>
</dbReference>
<protein>
    <submittedName>
        <fullName evidence="5">LacI family transcriptional regulator</fullName>
    </submittedName>
</protein>
<evidence type="ECO:0000313" key="6">
    <source>
        <dbReference type="Proteomes" id="UP000199701"/>
    </source>
</evidence>
<keyword evidence="3" id="KW-0804">Transcription</keyword>
<dbReference type="SUPFAM" id="SSF53822">
    <property type="entry name" value="Periplasmic binding protein-like I"/>
    <property type="match status" value="1"/>
</dbReference>
<dbReference type="SUPFAM" id="SSF47413">
    <property type="entry name" value="lambda repressor-like DNA-binding domains"/>
    <property type="match status" value="1"/>
</dbReference>
<keyword evidence="2" id="KW-0238">DNA-binding</keyword>
<feature type="domain" description="HTH lacI-type" evidence="4">
    <location>
        <begin position="3"/>
        <end position="55"/>
    </location>
</feature>
<evidence type="ECO:0000256" key="1">
    <source>
        <dbReference type="ARBA" id="ARBA00023015"/>
    </source>
</evidence>
<dbReference type="PROSITE" id="PS50932">
    <property type="entry name" value="HTH_LACI_2"/>
    <property type="match status" value="1"/>
</dbReference>
<dbReference type="InterPro" id="IPR046335">
    <property type="entry name" value="LacI/GalR-like_sensor"/>
</dbReference>
<evidence type="ECO:0000256" key="2">
    <source>
        <dbReference type="ARBA" id="ARBA00023125"/>
    </source>
</evidence>
<gene>
    <name evidence="5" type="ORF">SAMN05421659_10329</name>
</gene>
<dbReference type="STRING" id="99656.SAMN05421659_10329"/>
<dbReference type="AlphaFoldDB" id="A0A1I0NDV8"/>
<dbReference type="OrthoDB" id="43195at2"/>
<dbReference type="InterPro" id="IPR000843">
    <property type="entry name" value="HTH_LacI"/>
</dbReference>
<evidence type="ECO:0000259" key="4">
    <source>
        <dbReference type="PROSITE" id="PS50932"/>
    </source>
</evidence>
<sequence>MSITAKELALKLNLSTTAVSMALNNKAGVSTETRSKVMEAAEKYGYDFSKLSMKSNKNGSIYTIWYRNSNAVISYSPIFNELMDGIERECQIQNYKVKILNFYEKRDVLQRLLEDLRVSDCIGIILLGTELSEEAGKSFLTLSIPTVILDSYYDSLNCNSVLINNRHGAYLATDYLISRRMKQPGHLQSSLPLRNFTEREEGFQKAVRDNGMAASNCIVHKVAPSIDGAFADMLEILDQNVSLADCYFADNDLIAIGAMKALKLRGYRLPEDISIVGFDNISESRVIDPTLTTISIPRLHMAEIAVRKLVECINTPVPYTTKIEVSTTLVKRFSV</sequence>
<dbReference type="SMART" id="SM00354">
    <property type="entry name" value="HTH_LACI"/>
    <property type="match status" value="1"/>
</dbReference>
<dbReference type="GO" id="GO:0000976">
    <property type="term" value="F:transcription cis-regulatory region binding"/>
    <property type="evidence" value="ECO:0007669"/>
    <property type="project" value="TreeGrafter"/>
</dbReference>